<evidence type="ECO:0000256" key="1">
    <source>
        <dbReference type="SAM" id="MobiDB-lite"/>
    </source>
</evidence>
<name>A0AA88DUN9_FICCA</name>
<comment type="caution">
    <text evidence="2">The sequence shown here is derived from an EMBL/GenBank/DDBJ whole genome shotgun (WGS) entry which is preliminary data.</text>
</comment>
<evidence type="ECO:0000313" key="2">
    <source>
        <dbReference type="EMBL" id="GMN62145.1"/>
    </source>
</evidence>
<proteinExistence type="predicted"/>
<dbReference type="EMBL" id="BTGU01000124">
    <property type="protein sequence ID" value="GMN62145.1"/>
    <property type="molecule type" value="Genomic_DNA"/>
</dbReference>
<feature type="region of interest" description="Disordered" evidence="1">
    <location>
        <begin position="1"/>
        <end position="21"/>
    </location>
</feature>
<keyword evidence="3" id="KW-1185">Reference proteome</keyword>
<protein>
    <submittedName>
        <fullName evidence="2">Uncharacterized protein</fullName>
    </submittedName>
</protein>
<evidence type="ECO:0000313" key="3">
    <source>
        <dbReference type="Proteomes" id="UP001187192"/>
    </source>
</evidence>
<organism evidence="2 3">
    <name type="scientific">Ficus carica</name>
    <name type="common">Common fig</name>
    <dbReference type="NCBI Taxonomy" id="3494"/>
    <lineage>
        <taxon>Eukaryota</taxon>
        <taxon>Viridiplantae</taxon>
        <taxon>Streptophyta</taxon>
        <taxon>Embryophyta</taxon>
        <taxon>Tracheophyta</taxon>
        <taxon>Spermatophyta</taxon>
        <taxon>Magnoliopsida</taxon>
        <taxon>eudicotyledons</taxon>
        <taxon>Gunneridae</taxon>
        <taxon>Pentapetalae</taxon>
        <taxon>rosids</taxon>
        <taxon>fabids</taxon>
        <taxon>Rosales</taxon>
        <taxon>Moraceae</taxon>
        <taxon>Ficeae</taxon>
        <taxon>Ficus</taxon>
    </lineage>
</organism>
<dbReference type="Proteomes" id="UP001187192">
    <property type="component" value="Unassembled WGS sequence"/>
</dbReference>
<gene>
    <name evidence="2" type="ORF">TIFTF001_031224</name>
</gene>
<feature type="compositionally biased region" description="Basic and acidic residues" evidence="1">
    <location>
        <begin position="7"/>
        <end position="21"/>
    </location>
</feature>
<accession>A0AA88DUN9</accession>
<reference evidence="2" key="1">
    <citation type="submission" date="2023-07" db="EMBL/GenBank/DDBJ databases">
        <title>draft genome sequence of fig (Ficus carica).</title>
        <authorList>
            <person name="Takahashi T."/>
            <person name="Nishimura K."/>
        </authorList>
    </citation>
    <scope>NUCLEOTIDE SEQUENCE</scope>
</reference>
<sequence length="111" mass="12877">MTEEERADVHGMHSHSESDHLCSFRQKRRCKDPYENPSYRPLPEGIDRLGGQGNFIAYHDDNETEIWHPCFLRPSGVPVLNGDVPRNPHIGRVIKQALDTPTLIHWQFQYS</sequence>
<dbReference type="Gramene" id="FCD_00021792-RA">
    <property type="protein sequence ID" value="FCD_00021792-RA:cds"/>
    <property type="gene ID" value="FCD_00021792"/>
</dbReference>
<dbReference type="AlphaFoldDB" id="A0AA88DUN9"/>